<evidence type="ECO:0000256" key="1">
    <source>
        <dbReference type="SAM" id="SignalP"/>
    </source>
</evidence>
<protein>
    <submittedName>
        <fullName evidence="2">Uncharacterized protein</fullName>
    </submittedName>
</protein>
<dbReference type="Proteomes" id="UP000193778">
    <property type="component" value="Unassembled WGS sequence"/>
</dbReference>
<dbReference type="OrthoDB" id="4736977at2"/>
<name>A0A1X6Z9G2_9RHOB</name>
<organism evidence="2 3">
    <name type="scientific">Ruegeria meonggei</name>
    <dbReference type="NCBI Taxonomy" id="1446476"/>
    <lineage>
        <taxon>Bacteria</taxon>
        <taxon>Pseudomonadati</taxon>
        <taxon>Pseudomonadota</taxon>
        <taxon>Alphaproteobacteria</taxon>
        <taxon>Rhodobacterales</taxon>
        <taxon>Roseobacteraceae</taxon>
        <taxon>Ruegeria</taxon>
    </lineage>
</organism>
<sequence>MKKTLFAALAAMTLTVCSSAYAEDLEFLLHNDSSSDLVEFNISPASSDDWEEDLLADGYLAPGYETGVDIVDGLTTCIYDIRGIFADGSEAEDFGLNLCDLGEYTFTD</sequence>
<dbReference type="EMBL" id="FWFP01000005">
    <property type="protein sequence ID" value="SLN44305.1"/>
    <property type="molecule type" value="Genomic_DNA"/>
</dbReference>
<evidence type="ECO:0000313" key="2">
    <source>
        <dbReference type="EMBL" id="SLN44305.1"/>
    </source>
</evidence>
<dbReference type="AlphaFoldDB" id="A0A1X6Z9G2"/>
<gene>
    <name evidence="2" type="ORF">RUM8411_02037</name>
</gene>
<feature type="chain" id="PRO_5012214188" evidence="1">
    <location>
        <begin position="23"/>
        <end position="108"/>
    </location>
</feature>
<keyword evidence="1" id="KW-0732">Signal</keyword>
<proteinExistence type="predicted"/>
<reference evidence="3" key="1">
    <citation type="submission" date="2017-03" db="EMBL/GenBank/DDBJ databases">
        <authorList>
            <person name="Rodrigo-Torres L."/>
            <person name="Arahal R.D."/>
            <person name="Lucena T."/>
        </authorList>
    </citation>
    <scope>NUCLEOTIDE SEQUENCE [LARGE SCALE GENOMIC DNA]</scope>
    <source>
        <strain evidence="3">CECT 8411</strain>
    </source>
</reference>
<accession>A0A1X6Z9G2</accession>
<keyword evidence="3" id="KW-1185">Reference proteome</keyword>
<evidence type="ECO:0000313" key="3">
    <source>
        <dbReference type="Proteomes" id="UP000193778"/>
    </source>
</evidence>
<feature type="signal peptide" evidence="1">
    <location>
        <begin position="1"/>
        <end position="22"/>
    </location>
</feature>
<dbReference type="RefSeq" id="WP_085822554.1">
    <property type="nucleotide sequence ID" value="NZ_FWFP01000005.1"/>
</dbReference>